<feature type="compositionally biased region" description="Basic and acidic residues" evidence="5">
    <location>
        <begin position="395"/>
        <end position="410"/>
    </location>
</feature>
<sequence>MALLQRLLVALLRVLVAGEHAAGDAMPSPASGGGGAAVNVEARYARVFCFGNSLTDTGNNPLLPATAGGPSTSPPYGMTFFHRPTGRSSDGRLLIDFIVKALRAPQPTPYLAGKTAADLLAGTNFAVGGATALEPAVLARMGIVSAVPVSLSNETRWFQDALQLLASSINARRRIAETSLFFFGEIGVNDYFLALASNHTVEQAAATLVPDIVGVIRSAVIDAIVAGARTVVVTGMIPLGCEPQLLALFPAGSAADYDPDTGCDARFNKLAEVHNRELTRMLRQLRRAFPAAAVHYADFYRPVTAIIASPAKYGFGDTPLAACCGGGGNPYNFDFAAFCTLRASTLCADPSKYVSWDGIHYTEAVNKFVARSMLRRALIPMPKPNPSLSMPLSSSREHTGQETSRELATL</sequence>
<evidence type="ECO:0000256" key="6">
    <source>
        <dbReference type="SAM" id="SignalP"/>
    </source>
</evidence>
<proteinExistence type="inferred from homology"/>
<name>I1QU54_ORYGL</name>
<dbReference type="SUPFAM" id="SSF52266">
    <property type="entry name" value="SGNH hydrolase"/>
    <property type="match status" value="1"/>
</dbReference>
<dbReference type="Gene3D" id="3.40.50.1110">
    <property type="entry name" value="SGNH hydrolase"/>
    <property type="match status" value="1"/>
</dbReference>
<dbReference type="InterPro" id="IPR036514">
    <property type="entry name" value="SGNH_hydro_sf"/>
</dbReference>
<dbReference type="EnsemblPlants" id="ORGLA10G0073700.1">
    <property type="protein sequence ID" value="ORGLA10G0073700.1"/>
    <property type="gene ID" value="ORGLA10G0073700"/>
</dbReference>
<dbReference type="RefSeq" id="XP_052134530.1">
    <property type="nucleotide sequence ID" value="XM_052278570.1"/>
</dbReference>
<evidence type="ECO:0000256" key="2">
    <source>
        <dbReference type="ARBA" id="ARBA00022729"/>
    </source>
</evidence>
<feature type="region of interest" description="Disordered" evidence="5">
    <location>
        <begin position="385"/>
        <end position="410"/>
    </location>
</feature>
<dbReference type="STRING" id="4538.I1QU54"/>
<protein>
    <recommendedName>
        <fullName evidence="9">Esterase</fullName>
    </recommendedName>
</protein>
<dbReference type="CDD" id="cd01837">
    <property type="entry name" value="SGNH_plant_lipase_like"/>
    <property type="match status" value="1"/>
</dbReference>
<evidence type="ECO:0000313" key="7">
    <source>
        <dbReference type="EnsemblPlants" id="ORGLA10G0073700.1"/>
    </source>
</evidence>
<comment type="similarity">
    <text evidence="1">Belongs to the 'GDSL' lipolytic enzyme family.</text>
</comment>
<dbReference type="KEGG" id="ogl:127753104"/>
<evidence type="ECO:0000313" key="8">
    <source>
        <dbReference type="Proteomes" id="UP000007306"/>
    </source>
</evidence>
<dbReference type="OMA" id="LINETSW"/>
<dbReference type="PANTHER" id="PTHR22835">
    <property type="entry name" value="ZINC FINGER FYVE DOMAIN CONTAINING PROTEIN"/>
    <property type="match status" value="1"/>
</dbReference>
<evidence type="ECO:0000256" key="4">
    <source>
        <dbReference type="ARBA" id="ARBA00023180"/>
    </source>
</evidence>
<feature type="signal peptide" evidence="6">
    <location>
        <begin position="1"/>
        <end position="18"/>
    </location>
</feature>
<evidence type="ECO:0000256" key="1">
    <source>
        <dbReference type="ARBA" id="ARBA00008668"/>
    </source>
</evidence>
<dbReference type="eggNOG" id="ENOG502QSMM">
    <property type="taxonomic scope" value="Eukaryota"/>
</dbReference>
<accession>I1QU54</accession>
<dbReference type="GeneID" id="127753104"/>
<reference evidence="7" key="1">
    <citation type="submission" date="2015-06" db="UniProtKB">
        <authorList>
            <consortium name="EnsemblPlants"/>
        </authorList>
    </citation>
    <scope>IDENTIFICATION</scope>
</reference>
<dbReference type="AlphaFoldDB" id="I1QU54"/>
<gene>
    <name evidence="7" type="primary">LOC127753104</name>
</gene>
<dbReference type="Proteomes" id="UP000007306">
    <property type="component" value="Chromosome 10"/>
</dbReference>
<dbReference type="PANTHER" id="PTHR22835:SF544">
    <property type="entry name" value="OS10G0393700 PROTEIN"/>
    <property type="match status" value="1"/>
</dbReference>
<keyword evidence="2 6" id="KW-0732">Signal</keyword>
<evidence type="ECO:0008006" key="9">
    <source>
        <dbReference type="Google" id="ProtNLM"/>
    </source>
</evidence>
<dbReference type="GO" id="GO:0016788">
    <property type="term" value="F:hydrolase activity, acting on ester bonds"/>
    <property type="evidence" value="ECO:0007669"/>
    <property type="project" value="InterPro"/>
</dbReference>
<evidence type="ECO:0000256" key="5">
    <source>
        <dbReference type="SAM" id="MobiDB-lite"/>
    </source>
</evidence>
<keyword evidence="8" id="KW-1185">Reference proteome</keyword>
<dbReference type="HOGENOM" id="CLU_015101_2_1_1"/>
<organism evidence="7 8">
    <name type="scientific">Oryza glaberrima</name>
    <name type="common">African rice</name>
    <dbReference type="NCBI Taxonomy" id="4538"/>
    <lineage>
        <taxon>Eukaryota</taxon>
        <taxon>Viridiplantae</taxon>
        <taxon>Streptophyta</taxon>
        <taxon>Embryophyta</taxon>
        <taxon>Tracheophyta</taxon>
        <taxon>Spermatophyta</taxon>
        <taxon>Magnoliopsida</taxon>
        <taxon>Liliopsida</taxon>
        <taxon>Poales</taxon>
        <taxon>Poaceae</taxon>
        <taxon>BOP clade</taxon>
        <taxon>Oryzoideae</taxon>
        <taxon>Oryzeae</taxon>
        <taxon>Oryzinae</taxon>
        <taxon>Oryza</taxon>
    </lineage>
</organism>
<evidence type="ECO:0000256" key="3">
    <source>
        <dbReference type="ARBA" id="ARBA00022801"/>
    </source>
</evidence>
<reference evidence="7 8" key="2">
    <citation type="submission" date="2018-04" db="EMBL/GenBank/DDBJ databases">
        <title>OglaRS2 (Oryza glaberrima Reference Sequence Version 2).</title>
        <authorList>
            <person name="Zhang J."/>
            <person name="Kudrna D."/>
            <person name="Lee S."/>
            <person name="Talag J."/>
            <person name="Rajasekar S."/>
            <person name="Wing R.A."/>
        </authorList>
    </citation>
    <scope>NUCLEOTIDE SEQUENCE [LARGE SCALE GENOMIC DNA]</scope>
    <source>
        <strain evidence="7 8">cv. IRGC 96717</strain>
    </source>
</reference>
<keyword evidence="4" id="KW-0325">Glycoprotein</keyword>
<feature type="chain" id="PRO_5003650542" description="Esterase" evidence="6">
    <location>
        <begin position="19"/>
        <end position="410"/>
    </location>
</feature>
<keyword evidence="3" id="KW-0378">Hydrolase</keyword>
<dbReference type="Gramene" id="ORGLA10G0073700.1">
    <property type="protein sequence ID" value="ORGLA10G0073700.1"/>
    <property type="gene ID" value="ORGLA10G0073700"/>
</dbReference>
<dbReference type="InterPro" id="IPR035669">
    <property type="entry name" value="SGNH_plant_lipase-like"/>
</dbReference>
<dbReference type="Pfam" id="PF00657">
    <property type="entry name" value="Lipase_GDSL"/>
    <property type="match status" value="1"/>
</dbReference>
<dbReference type="InterPro" id="IPR001087">
    <property type="entry name" value="GDSL"/>
</dbReference>